<dbReference type="InterPro" id="IPR045418">
    <property type="entry name" value="P2_DUF5899"/>
</dbReference>
<name>A0A6C0AZD0_9ZZZZ</name>
<evidence type="ECO:0000313" key="2">
    <source>
        <dbReference type="EMBL" id="QHS85166.1"/>
    </source>
</evidence>
<proteinExistence type="predicted"/>
<dbReference type="Pfam" id="PF19251">
    <property type="entry name" value="DUF5899"/>
    <property type="match status" value="1"/>
</dbReference>
<dbReference type="EMBL" id="MN739041">
    <property type="protein sequence ID" value="QHS85166.1"/>
    <property type="molecule type" value="Genomic_DNA"/>
</dbReference>
<evidence type="ECO:0000259" key="1">
    <source>
        <dbReference type="Pfam" id="PF19251"/>
    </source>
</evidence>
<reference evidence="2" key="1">
    <citation type="journal article" date="2020" name="Nature">
        <title>Giant virus diversity and host interactions through global metagenomics.</title>
        <authorList>
            <person name="Schulz F."/>
            <person name="Roux S."/>
            <person name="Paez-Espino D."/>
            <person name="Jungbluth S."/>
            <person name="Walsh D.A."/>
            <person name="Denef V.J."/>
            <person name="McMahon K.D."/>
            <person name="Konstantinidis K.T."/>
            <person name="Eloe-Fadrosh E.A."/>
            <person name="Kyrpides N.C."/>
            <person name="Woyke T."/>
        </authorList>
    </citation>
    <scope>NUCLEOTIDE SEQUENCE</scope>
    <source>
        <strain evidence="2">GVMAG-M-3300009182-67</strain>
    </source>
</reference>
<dbReference type="AlphaFoldDB" id="A0A6C0AZD0"/>
<protein>
    <recommendedName>
        <fullName evidence="1">DUF5899 domain-containing protein</fullName>
    </recommendedName>
</protein>
<sequence length="332" mass="38260">MFRKERFTPVYLDSENYYKQNTSAAEQTLVNQFSPVEQPYAGKFQAGYNNPYKTQWTEKNNYYPISPDQMLEGSQKDFIQKNSLYNKETINGTPLKDYYEKYTNDVLNNGTWFLNKDMPENTKQYLDDSQIQQRMEMYTGLRQERDRDNLGKPVRTETLNFFTPEERITGYGYQYGQSGKGGPGFELTRQKEIEELRGTLKFKTNEQPIEKIHVGRGLSIGAELPAAGGFQQYTRIVPDNISDYKRNQLAGTVTGGKWLYSNAPTSQEPVMKNRPNAFYSLCQYGPMPGRSTVTAEMTRPDYSVVLKNQNRQVINYGFGTPLTKLSDYLPTN</sequence>
<accession>A0A6C0AZD0</accession>
<feature type="domain" description="DUF5899" evidence="1">
    <location>
        <begin position="205"/>
        <end position="312"/>
    </location>
</feature>
<organism evidence="2">
    <name type="scientific">viral metagenome</name>
    <dbReference type="NCBI Taxonomy" id="1070528"/>
    <lineage>
        <taxon>unclassified sequences</taxon>
        <taxon>metagenomes</taxon>
        <taxon>organismal metagenomes</taxon>
    </lineage>
</organism>